<evidence type="ECO:0000313" key="6">
    <source>
        <dbReference type="EMBL" id="KAL2844927.1"/>
    </source>
</evidence>
<dbReference type="EMBL" id="JBFXLR010000039">
    <property type="protein sequence ID" value="KAL2844927.1"/>
    <property type="molecule type" value="Genomic_DNA"/>
</dbReference>
<accession>A0ABR4JXZ0</accession>
<evidence type="ECO:0000256" key="1">
    <source>
        <dbReference type="ARBA" id="ARBA00004141"/>
    </source>
</evidence>
<feature type="transmembrane region" description="Helical" evidence="4">
    <location>
        <begin position="192"/>
        <end position="216"/>
    </location>
</feature>
<dbReference type="Pfam" id="PF07690">
    <property type="entry name" value="MFS_1"/>
    <property type="match status" value="1"/>
</dbReference>
<feature type="region of interest" description="Disordered" evidence="3">
    <location>
        <begin position="1"/>
        <end position="54"/>
    </location>
</feature>
<feature type="transmembrane region" description="Helical" evidence="4">
    <location>
        <begin position="64"/>
        <end position="86"/>
    </location>
</feature>
<dbReference type="InterPro" id="IPR036259">
    <property type="entry name" value="MFS_trans_sf"/>
</dbReference>
<dbReference type="Gene3D" id="1.20.1250.20">
    <property type="entry name" value="MFS general substrate transporter like domains"/>
    <property type="match status" value="2"/>
</dbReference>
<dbReference type="SUPFAM" id="SSF103473">
    <property type="entry name" value="MFS general substrate transporter"/>
    <property type="match status" value="1"/>
</dbReference>
<dbReference type="PROSITE" id="PS50850">
    <property type="entry name" value="MFS"/>
    <property type="match status" value="1"/>
</dbReference>
<keyword evidence="4" id="KW-1133">Transmembrane helix</keyword>
<reference evidence="6 7" key="1">
    <citation type="submission" date="2024-07" db="EMBL/GenBank/DDBJ databases">
        <title>Section-level genome sequencing and comparative genomics of Aspergillus sections Usti and Cavernicolus.</title>
        <authorList>
            <consortium name="Lawrence Berkeley National Laboratory"/>
            <person name="Nybo J.L."/>
            <person name="Vesth T.C."/>
            <person name="Theobald S."/>
            <person name="Frisvad J.C."/>
            <person name="Larsen T.O."/>
            <person name="Kjaerboelling I."/>
            <person name="Rothschild-Mancinelli K."/>
            <person name="Lyhne E.K."/>
            <person name="Kogle M.E."/>
            <person name="Barry K."/>
            <person name="Clum A."/>
            <person name="Na H."/>
            <person name="Ledsgaard L."/>
            <person name="Lin J."/>
            <person name="Lipzen A."/>
            <person name="Kuo A."/>
            <person name="Riley R."/>
            <person name="Mondo S."/>
            <person name="LaButti K."/>
            <person name="Haridas S."/>
            <person name="Pangalinan J."/>
            <person name="Salamov A.A."/>
            <person name="Simmons B.A."/>
            <person name="Magnuson J.K."/>
            <person name="Chen J."/>
            <person name="Drula E."/>
            <person name="Henrissat B."/>
            <person name="Wiebenga A."/>
            <person name="Lubbers R.J."/>
            <person name="Gomes A.C."/>
            <person name="Macurrencykelacurrency M.R."/>
            <person name="Stajich J."/>
            <person name="Grigoriev I.V."/>
            <person name="Mortensen U.H."/>
            <person name="De vries R.P."/>
            <person name="Baker S.E."/>
            <person name="Andersen M.R."/>
        </authorList>
    </citation>
    <scope>NUCLEOTIDE SEQUENCE [LARGE SCALE GENOMIC DNA]</scope>
    <source>
        <strain evidence="6 7">CBS 756.74</strain>
    </source>
</reference>
<evidence type="ECO:0000256" key="4">
    <source>
        <dbReference type="SAM" id="Phobius"/>
    </source>
</evidence>
<feature type="domain" description="Major facilitator superfamily (MFS) profile" evidence="5">
    <location>
        <begin position="64"/>
        <end position="448"/>
    </location>
</feature>
<keyword evidence="4" id="KW-0472">Membrane</keyword>
<comment type="similarity">
    <text evidence="2">Belongs to the major facilitator superfamily. Monocarboxylate porter (TC 2.A.1.13) family.</text>
</comment>
<dbReference type="GeneID" id="98161525"/>
<feature type="transmembrane region" description="Helical" evidence="4">
    <location>
        <begin position="397"/>
        <end position="415"/>
    </location>
</feature>
<evidence type="ECO:0000256" key="3">
    <source>
        <dbReference type="SAM" id="MobiDB-lite"/>
    </source>
</evidence>
<feature type="transmembrane region" description="Helical" evidence="4">
    <location>
        <begin position="106"/>
        <end position="125"/>
    </location>
</feature>
<feature type="transmembrane region" description="Helical" evidence="4">
    <location>
        <begin position="268"/>
        <end position="290"/>
    </location>
</feature>
<evidence type="ECO:0000313" key="7">
    <source>
        <dbReference type="Proteomes" id="UP001610444"/>
    </source>
</evidence>
<keyword evidence="4" id="KW-0812">Transmembrane</keyword>
<organism evidence="6 7">
    <name type="scientific">Aspergillus pseudodeflectus</name>
    <dbReference type="NCBI Taxonomy" id="176178"/>
    <lineage>
        <taxon>Eukaryota</taxon>
        <taxon>Fungi</taxon>
        <taxon>Dikarya</taxon>
        <taxon>Ascomycota</taxon>
        <taxon>Pezizomycotina</taxon>
        <taxon>Eurotiomycetes</taxon>
        <taxon>Eurotiomycetidae</taxon>
        <taxon>Eurotiales</taxon>
        <taxon>Aspergillaceae</taxon>
        <taxon>Aspergillus</taxon>
        <taxon>Aspergillus subgen. Nidulantes</taxon>
    </lineage>
</organism>
<comment type="caution">
    <text evidence="6">The sequence shown here is derived from an EMBL/GenBank/DDBJ whole genome shotgun (WGS) entry which is preliminary data.</text>
</comment>
<dbReference type="PANTHER" id="PTHR11360:SF240">
    <property type="entry name" value="MONOCARBOXYLATE TRANSPORTER (EUROFUNG)-RELATED"/>
    <property type="match status" value="1"/>
</dbReference>
<dbReference type="InterPro" id="IPR050327">
    <property type="entry name" value="Proton-linked_MCT"/>
</dbReference>
<dbReference type="PANTHER" id="PTHR11360">
    <property type="entry name" value="MONOCARBOXYLATE TRANSPORTER"/>
    <property type="match status" value="1"/>
</dbReference>
<dbReference type="InterPro" id="IPR020846">
    <property type="entry name" value="MFS_dom"/>
</dbReference>
<evidence type="ECO:0000259" key="5">
    <source>
        <dbReference type="PROSITE" id="PS50850"/>
    </source>
</evidence>
<dbReference type="RefSeq" id="XP_070896393.1">
    <property type="nucleotide sequence ID" value="XM_071046361.1"/>
</dbReference>
<feature type="compositionally biased region" description="Basic and acidic residues" evidence="3">
    <location>
        <begin position="15"/>
        <end position="40"/>
    </location>
</feature>
<feature type="transmembrane region" description="Helical" evidence="4">
    <location>
        <begin position="132"/>
        <end position="151"/>
    </location>
</feature>
<comment type="subcellular location">
    <subcellularLocation>
        <location evidence="1">Membrane</location>
        <topology evidence="1">Multi-pass membrane protein</topology>
    </subcellularLocation>
</comment>
<feature type="transmembrane region" description="Helical" evidence="4">
    <location>
        <begin position="421"/>
        <end position="444"/>
    </location>
</feature>
<dbReference type="InterPro" id="IPR011701">
    <property type="entry name" value="MFS"/>
</dbReference>
<feature type="transmembrane region" description="Helical" evidence="4">
    <location>
        <begin position="222"/>
        <end position="244"/>
    </location>
</feature>
<keyword evidence="7" id="KW-1185">Reference proteome</keyword>
<proteinExistence type="inferred from homology"/>
<name>A0ABR4JXZ0_9EURO</name>
<gene>
    <name evidence="6" type="ORF">BJX68DRAFT_269462</name>
</gene>
<feature type="transmembrane region" description="Helical" evidence="4">
    <location>
        <begin position="362"/>
        <end position="385"/>
    </location>
</feature>
<protein>
    <submittedName>
        <fullName evidence="6">Major facilitator superfamily domain-containing protein</fullName>
    </submittedName>
</protein>
<feature type="transmembrane region" description="Helical" evidence="4">
    <location>
        <begin position="331"/>
        <end position="350"/>
    </location>
</feature>
<dbReference type="Proteomes" id="UP001610444">
    <property type="component" value="Unassembled WGS sequence"/>
</dbReference>
<feature type="transmembrane region" description="Helical" evidence="4">
    <location>
        <begin position="157"/>
        <end position="180"/>
    </location>
</feature>
<sequence>MAVLHQPGVSPGVIHVHDGDRTQSEQDHNDKTAPAPEKDCPGVTIEPDPSISASPEKYPDGGTAAWLVVLGSWCAMVPSMGLLNTIGVLHAWTATNQLAGYTESQVGWIFGAFSFFLYFGAAQIGPIFDSRGVLPVVLPGSFGLIVSIFCFSESTEYYQILLSFSILGGLSSCCLFTPAISALGHWFDVNRGLATGLACTAGGLGGVSFSLIILYVAPVLGFAWAMRIIGMISAVLCTLACLLLKTRLPANTEAGMAVDFGALRDGRYALTTAAIWLVEFAAFVPYAYIVSYGLHAGVGRNVSYQLCILLNVGAIPGRALPGILADRLGRFNIMIVTAIGCAVSTLALWYCAGSNRGAVVAYAVLYGFWSGAAISLTPVCISQVCRMEDYGKRNGTTFTLVSLGTLTGIPMAGAIQESEGGGFSGLIIFAGVLYLAAAGVFVLARGVAGGWGVRVRF</sequence>
<evidence type="ECO:0000256" key="2">
    <source>
        <dbReference type="ARBA" id="ARBA00006727"/>
    </source>
</evidence>